<dbReference type="PANTHER" id="PTHR13105">
    <property type="entry name" value="MYELOID LEUKEMIA FACTOR"/>
    <property type="match status" value="1"/>
</dbReference>
<evidence type="ECO:0000313" key="5">
    <source>
        <dbReference type="EMBL" id="KAK7330687.1"/>
    </source>
</evidence>
<comment type="similarity">
    <text evidence="2">Belongs to the MLF family.</text>
</comment>
<dbReference type="InterPro" id="IPR019376">
    <property type="entry name" value="Myeloid_leukemia_factor"/>
</dbReference>
<sequence>MVSRRLIVPLGKLLTISKGIHGKGRALSKKLDSDGKVDTMQTLHNINEALRKVELLFCRSTFLTLKKNGKESVKSICLDGMGILVTNQVSFLLLDDVDDSFLQDISATC</sequence>
<evidence type="ECO:0000256" key="1">
    <source>
        <dbReference type="ARBA" id="ARBA00004496"/>
    </source>
</evidence>
<dbReference type="AlphaFoldDB" id="A0AAN9L737"/>
<keyword evidence="6" id="KW-1185">Reference proteome</keyword>
<name>A0AAN9L737_CANGL</name>
<evidence type="ECO:0000256" key="4">
    <source>
        <dbReference type="ARBA" id="ARBA00022553"/>
    </source>
</evidence>
<organism evidence="5 6">
    <name type="scientific">Canavalia gladiata</name>
    <name type="common">Sword bean</name>
    <name type="synonym">Dolichos gladiatus</name>
    <dbReference type="NCBI Taxonomy" id="3824"/>
    <lineage>
        <taxon>Eukaryota</taxon>
        <taxon>Viridiplantae</taxon>
        <taxon>Streptophyta</taxon>
        <taxon>Embryophyta</taxon>
        <taxon>Tracheophyta</taxon>
        <taxon>Spermatophyta</taxon>
        <taxon>Magnoliopsida</taxon>
        <taxon>eudicotyledons</taxon>
        <taxon>Gunneridae</taxon>
        <taxon>Pentapetalae</taxon>
        <taxon>rosids</taxon>
        <taxon>fabids</taxon>
        <taxon>Fabales</taxon>
        <taxon>Fabaceae</taxon>
        <taxon>Papilionoideae</taxon>
        <taxon>50 kb inversion clade</taxon>
        <taxon>NPAAA clade</taxon>
        <taxon>indigoferoid/millettioid clade</taxon>
        <taxon>Phaseoleae</taxon>
        <taxon>Canavalia</taxon>
    </lineage>
</organism>
<evidence type="ECO:0000256" key="3">
    <source>
        <dbReference type="ARBA" id="ARBA00022490"/>
    </source>
</evidence>
<keyword evidence="3" id="KW-0963">Cytoplasm</keyword>
<proteinExistence type="inferred from homology"/>
<comment type="caution">
    <text evidence="5">The sequence shown here is derived from an EMBL/GenBank/DDBJ whole genome shotgun (WGS) entry which is preliminary data.</text>
</comment>
<accession>A0AAN9L737</accession>
<protein>
    <submittedName>
        <fullName evidence="5">Uncharacterized protein</fullName>
    </submittedName>
</protein>
<dbReference type="Proteomes" id="UP001367508">
    <property type="component" value="Unassembled WGS sequence"/>
</dbReference>
<gene>
    <name evidence="5" type="ORF">VNO77_24885</name>
</gene>
<reference evidence="5 6" key="1">
    <citation type="submission" date="2024-01" db="EMBL/GenBank/DDBJ databases">
        <title>The genomes of 5 underutilized Papilionoideae crops provide insights into root nodulation and disease resistanc.</title>
        <authorList>
            <person name="Jiang F."/>
        </authorList>
    </citation>
    <scope>NUCLEOTIDE SEQUENCE [LARGE SCALE GENOMIC DNA]</scope>
    <source>
        <strain evidence="5">LVBAO_FW01</strain>
        <tissue evidence="5">Leaves</tissue>
    </source>
</reference>
<evidence type="ECO:0000256" key="2">
    <source>
        <dbReference type="ARBA" id="ARBA00008332"/>
    </source>
</evidence>
<comment type="subcellular location">
    <subcellularLocation>
        <location evidence="1">Cytoplasm</location>
    </subcellularLocation>
</comment>
<evidence type="ECO:0000313" key="6">
    <source>
        <dbReference type="Proteomes" id="UP001367508"/>
    </source>
</evidence>
<keyword evidence="4" id="KW-0597">Phosphoprotein</keyword>
<dbReference type="GO" id="GO:0005737">
    <property type="term" value="C:cytoplasm"/>
    <property type="evidence" value="ECO:0007669"/>
    <property type="project" value="UniProtKB-SubCell"/>
</dbReference>
<dbReference type="EMBL" id="JAYMYQ010000005">
    <property type="protein sequence ID" value="KAK7330687.1"/>
    <property type="molecule type" value="Genomic_DNA"/>
</dbReference>